<keyword evidence="1" id="KW-0732">Signal</keyword>
<dbReference type="RefSeq" id="WP_137339471.1">
    <property type="nucleotide sequence ID" value="NZ_BSQH01000002.1"/>
</dbReference>
<organism evidence="2 3">
    <name type="scientific">Dyadobacter frigoris</name>
    <dbReference type="NCBI Taxonomy" id="2576211"/>
    <lineage>
        <taxon>Bacteria</taxon>
        <taxon>Pseudomonadati</taxon>
        <taxon>Bacteroidota</taxon>
        <taxon>Cytophagia</taxon>
        <taxon>Cytophagales</taxon>
        <taxon>Spirosomataceae</taxon>
        <taxon>Dyadobacter</taxon>
    </lineage>
</organism>
<name>A0A4U6DE37_9BACT</name>
<evidence type="ECO:0000256" key="1">
    <source>
        <dbReference type="SAM" id="SignalP"/>
    </source>
</evidence>
<feature type="signal peptide" evidence="1">
    <location>
        <begin position="1"/>
        <end position="21"/>
    </location>
</feature>
<sequence length="256" mass="28032">MKSSRIFLFISLSLLSFCGIAQPTKLVIRAKAKDAKFIGTGIGGAYVIVKNELTGEILAKGLTTGASGNTDLILKTPHKRNDRLTDDKTAKFEASVNIQEPTFVSVEVIAPVNRKSSAIKASTQLWLIPGKDIDEEGIVLDIPGFILDILEPQTHRIMLLEKMADKKVKIKINLTMLCGCAITKGGVWDSEQIEVKAIVKKDGVKYKDVALGITSVDNIFEGILDMNAIGMYEIQVYGYDKITKNTGVDKINFVIQ</sequence>
<gene>
    <name evidence="2" type="ORF">FDK13_08030</name>
</gene>
<evidence type="ECO:0000313" key="3">
    <source>
        <dbReference type="Proteomes" id="UP000304900"/>
    </source>
</evidence>
<comment type="caution">
    <text evidence="2">The sequence shown here is derived from an EMBL/GenBank/DDBJ whole genome shotgun (WGS) entry which is preliminary data.</text>
</comment>
<dbReference type="EMBL" id="SZVO01000003">
    <property type="protein sequence ID" value="TKT92744.1"/>
    <property type="molecule type" value="Genomic_DNA"/>
</dbReference>
<dbReference type="OrthoDB" id="9770889at2"/>
<keyword evidence="3" id="KW-1185">Reference proteome</keyword>
<reference evidence="2 3" key="1">
    <citation type="submission" date="2019-05" db="EMBL/GenBank/DDBJ databases">
        <title>Dyadobacter AR-3-8 sp. nov., isolated from arctic soil.</title>
        <authorList>
            <person name="Chaudhary D.K."/>
        </authorList>
    </citation>
    <scope>NUCLEOTIDE SEQUENCE [LARGE SCALE GENOMIC DNA]</scope>
    <source>
        <strain evidence="2 3">AR-3-8</strain>
    </source>
</reference>
<protein>
    <submittedName>
        <fullName evidence="2">Uncharacterized protein</fullName>
    </submittedName>
</protein>
<dbReference type="Proteomes" id="UP000304900">
    <property type="component" value="Unassembled WGS sequence"/>
</dbReference>
<feature type="chain" id="PRO_5020201319" evidence="1">
    <location>
        <begin position="22"/>
        <end position="256"/>
    </location>
</feature>
<proteinExistence type="predicted"/>
<dbReference type="AlphaFoldDB" id="A0A4U6DE37"/>
<evidence type="ECO:0000313" key="2">
    <source>
        <dbReference type="EMBL" id="TKT92744.1"/>
    </source>
</evidence>
<accession>A0A4U6DE37</accession>